<dbReference type="Gene3D" id="3.20.20.450">
    <property type="entry name" value="EAL domain"/>
    <property type="match status" value="1"/>
</dbReference>
<evidence type="ECO:0000256" key="1">
    <source>
        <dbReference type="PROSITE-ProRule" id="PRU00244"/>
    </source>
</evidence>
<dbReference type="InterPro" id="IPR001633">
    <property type="entry name" value="EAL_dom"/>
</dbReference>
<evidence type="ECO:0000259" key="4">
    <source>
        <dbReference type="PROSITE" id="PS50887"/>
    </source>
</evidence>
<dbReference type="Pfam" id="PF08447">
    <property type="entry name" value="PAS_3"/>
    <property type="match status" value="1"/>
</dbReference>
<evidence type="ECO:0000259" key="3">
    <source>
        <dbReference type="PROSITE" id="PS50883"/>
    </source>
</evidence>
<feature type="domain" description="EAL" evidence="3">
    <location>
        <begin position="678"/>
        <end position="933"/>
    </location>
</feature>
<dbReference type="PROSITE" id="PS50887">
    <property type="entry name" value="GGDEF"/>
    <property type="match status" value="1"/>
</dbReference>
<dbReference type="InterPro" id="IPR052155">
    <property type="entry name" value="Biofilm_reg_signaling"/>
</dbReference>
<evidence type="ECO:0000313" key="6">
    <source>
        <dbReference type="EMBL" id="UUL83167.1"/>
    </source>
</evidence>
<dbReference type="Pfam" id="PF03707">
    <property type="entry name" value="MHYT"/>
    <property type="match status" value="2"/>
</dbReference>
<dbReference type="PROSITE" id="PS50883">
    <property type="entry name" value="EAL"/>
    <property type="match status" value="1"/>
</dbReference>
<feature type="domain" description="PAC" evidence="2">
    <location>
        <begin position="330"/>
        <end position="382"/>
    </location>
</feature>
<dbReference type="SMART" id="SM00086">
    <property type="entry name" value="PAC"/>
    <property type="match status" value="2"/>
</dbReference>
<keyword evidence="1" id="KW-0472">Membrane</keyword>
<dbReference type="InterPro" id="IPR029787">
    <property type="entry name" value="Nucleotide_cyclase"/>
</dbReference>
<feature type="transmembrane region" description="Helical" evidence="1">
    <location>
        <begin position="80"/>
        <end position="98"/>
    </location>
</feature>
<feature type="transmembrane region" description="Helical" evidence="1">
    <location>
        <begin position="40"/>
        <end position="68"/>
    </location>
</feature>
<dbReference type="CDD" id="cd00130">
    <property type="entry name" value="PAS"/>
    <property type="match status" value="1"/>
</dbReference>
<dbReference type="Gene3D" id="3.30.450.20">
    <property type="entry name" value="PAS domain"/>
    <property type="match status" value="2"/>
</dbReference>
<dbReference type="SUPFAM" id="SSF55785">
    <property type="entry name" value="PYP-like sensor domain (PAS domain)"/>
    <property type="match status" value="2"/>
</dbReference>
<dbReference type="InterPro" id="IPR001610">
    <property type="entry name" value="PAC"/>
</dbReference>
<dbReference type="InterPro" id="IPR035965">
    <property type="entry name" value="PAS-like_dom_sf"/>
</dbReference>
<dbReference type="InterPro" id="IPR005330">
    <property type="entry name" value="MHYT_dom"/>
</dbReference>
<dbReference type="InterPro" id="IPR035919">
    <property type="entry name" value="EAL_sf"/>
</dbReference>
<dbReference type="Proteomes" id="UP001058533">
    <property type="component" value="Chromosome"/>
</dbReference>
<organism evidence="6 7">
    <name type="scientific">Sphingomonas qomolangmaensis</name>
    <dbReference type="NCBI Taxonomy" id="2918765"/>
    <lineage>
        <taxon>Bacteria</taxon>
        <taxon>Pseudomonadati</taxon>
        <taxon>Pseudomonadota</taxon>
        <taxon>Alphaproteobacteria</taxon>
        <taxon>Sphingomonadales</taxon>
        <taxon>Sphingomonadaceae</taxon>
        <taxon>Sphingomonas</taxon>
    </lineage>
</organism>
<reference evidence="6" key="1">
    <citation type="submission" date="2022-07" db="EMBL/GenBank/DDBJ databases">
        <title>Sphingomonas sp. nov., a novel bacterium isolated from the north slope of the Mount Everest.</title>
        <authorList>
            <person name="Cui X."/>
            <person name="Liu Y."/>
        </authorList>
    </citation>
    <scope>NUCLEOTIDE SEQUENCE</scope>
    <source>
        <strain evidence="6">S5-59</strain>
    </source>
</reference>
<protein>
    <submittedName>
        <fullName evidence="6">EAL domain-containing protein</fullName>
    </submittedName>
</protein>
<dbReference type="Pfam" id="PF08448">
    <property type="entry name" value="PAS_4"/>
    <property type="match status" value="1"/>
</dbReference>
<dbReference type="CDD" id="cd01948">
    <property type="entry name" value="EAL"/>
    <property type="match status" value="1"/>
</dbReference>
<feature type="domain" description="GGDEF" evidence="4">
    <location>
        <begin position="536"/>
        <end position="669"/>
    </location>
</feature>
<dbReference type="Pfam" id="PF00990">
    <property type="entry name" value="GGDEF"/>
    <property type="match status" value="1"/>
</dbReference>
<dbReference type="RefSeq" id="WP_256507011.1">
    <property type="nucleotide sequence ID" value="NZ_CP101740.1"/>
</dbReference>
<dbReference type="Gene3D" id="3.30.70.270">
    <property type="match status" value="1"/>
</dbReference>
<keyword evidence="7" id="KW-1185">Reference proteome</keyword>
<proteinExistence type="predicted"/>
<dbReference type="InterPro" id="IPR000700">
    <property type="entry name" value="PAS-assoc_C"/>
</dbReference>
<dbReference type="CDD" id="cd01949">
    <property type="entry name" value="GGDEF"/>
    <property type="match status" value="1"/>
</dbReference>
<dbReference type="InterPro" id="IPR043128">
    <property type="entry name" value="Rev_trsase/Diguanyl_cyclase"/>
</dbReference>
<dbReference type="PROSITE" id="PS50113">
    <property type="entry name" value="PAC"/>
    <property type="match status" value="2"/>
</dbReference>
<feature type="domain" description="MHYT" evidence="5">
    <location>
        <begin position="5"/>
        <end position="195"/>
    </location>
</feature>
<dbReference type="PANTHER" id="PTHR44757:SF2">
    <property type="entry name" value="BIOFILM ARCHITECTURE MAINTENANCE PROTEIN MBAA"/>
    <property type="match status" value="1"/>
</dbReference>
<dbReference type="InterPro" id="IPR000014">
    <property type="entry name" value="PAS"/>
</dbReference>
<name>A0ABY5L9Q3_9SPHN</name>
<feature type="domain" description="PAC" evidence="2">
    <location>
        <begin position="456"/>
        <end position="508"/>
    </location>
</feature>
<dbReference type="NCBIfam" id="TIGR00229">
    <property type="entry name" value="sensory_box"/>
    <property type="match status" value="1"/>
</dbReference>
<feature type="transmembrane region" description="Helical" evidence="1">
    <location>
        <begin position="105"/>
        <end position="125"/>
    </location>
</feature>
<dbReference type="InterPro" id="IPR013655">
    <property type="entry name" value="PAS_fold_3"/>
</dbReference>
<sequence length="940" mass="101945">MQHHFNTGLLILSSLVSFLSSYTAFRLFQLSAQRAGTARHWWVAASAVAIGGGAIWAMHFIAMLAVQFDGMTIGYDMERTVLSLFVAVGATAIGLSAVSMLGVRTWVILGGGSVMGIGVASMHYLGMSAINIDAVLTYDIGLVLLSVGIAVVASIAALWLVAKLNRDRARLAGAAVMATAVTSMHHVGMAAVDIRMTGSSAGVDGLRPTNMLSPDNVAYGVAAVTLFVLTVGIIAAFQDHRAYLRRKAAAGSLAAAEHLQERWRKMLDDVPQIIWSTDADGSGVYQNQRWFDFTGSSRANAQEWIELIHPDDRPCVLSEWQACRARRHAYHGQFRLQHFSGGYRWVSTKGEPKLDEHGEVSGWIGTCTDIDARVEAETDLLASQALTKGIIEASPDCIGVLDVAGTVLFMNDAFRLNAIMSGGSYGLGSVWGAGFPSDLHKAAKLAVETALSGHTNSMTLAFDSPEQGLRWWDTAISPIQNDAGDVFRLAVIARDITRQKLREAEARWTASHDALTNLPSRILFHETLANALADGEPFCILILDVDNFKRINDMLGHQSGDALLIELANRLVSSIGSHDFAARIGGDEFVVILRNLTSDTDARNRADRIADHLKQPWLHSGRLFDCAASVGASLFPDHGDVQPLLMKNADIALYVAKTSGRGEVVLYDPPMRLATERRTTMLARARAALDDDLIFPCYQAMVDLRTRRLVGFEALLRLRHRTRGVQLPGTIEAAFEDAELAARISERMITCVLADIRRWLDKRIEFGHVTINAAAAEFRRGDFAEQLLSKLAAADISTAYVQIEVTETVFLGRGAEYVEQALKLLSAHGVKIGLDDFGTGYASLSHLRQFPVDVIKIDRSFVQGLPADAGGVAIVDAVISLGRSLNIAVVAEGIETLDQEKLLAGLGCPFGQGFLYGKALPASRVPNFARAFSRKERLAA</sequence>
<accession>A0ABY5L9Q3</accession>
<dbReference type="InterPro" id="IPR000160">
    <property type="entry name" value="GGDEF_dom"/>
</dbReference>
<evidence type="ECO:0000259" key="5">
    <source>
        <dbReference type="PROSITE" id="PS50924"/>
    </source>
</evidence>
<dbReference type="InterPro" id="IPR013656">
    <property type="entry name" value="PAS_4"/>
</dbReference>
<evidence type="ECO:0000313" key="7">
    <source>
        <dbReference type="Proteomes" id="UP001058533"/>
    </source>
</evidence>
<dbReference type="EMBL" id="CP101740">
    <property type="protein sequence ID" value="UUL83167.1"/>
    <property type="molecule type" value="Genomic_DNA"/>
</dbReference>
<feature type="transmembrane region" description="Helical" evidence="1">
    <location>
        <begin position="140"/>
        <end position="162"/>
    </location>
</feature>
<dbReference type="SMART" id="SM00052">
    <property type="entry name" value="EAL"/>
    <property type="match status" value="1"/>
</dbReference>
<dbReference type="SMART" id="SM00267">
    <property type="entry name" value="GGDEF"/>
    <property type="match status" value="1"/>
</dbReference>
<dbReference type="PROSITE" id="PS50924">
    <property type="entry name" value="MHYT"/>
    <property type="match status" value="1"/>
</dbReference>
<dbReference type="SUPFAM" id="SSF55073">
    <property type="entry name" value="Nucleotide cyclase"/>
    <property type="match status" value="1"/>
</dbReference>
<gene>
    <name evidence="6" type="ORF">NMP03_02725</name>
</gene>
<feature type="transmembrane region" description="Helical" evidence="1">
    <location>
        <begin position="6"/>
        <end position="28"/>
    </location>
</feature>
<keyword evidence="1" id="KW-1133">Transmembrane helix</keyword>
<dbReference type="Pfam" id="PF00563">
    <property type="entry name" value="EAL"/>
    <property type="match status" value="1"/>
</dbReference>
<dbReference type="SUPFAM" id="SSF141868">
    <property type="entry name" value="EAL domain-like"/>
    <property type="match status" value="1"/>
</dbReference>
<evidence type="ECO:0000259" key="2">
    <source>
        <dbReference type="PROSITE" id="PS50113"/>
    </source>
</evidence>
<dbReference type="PANTHER" id="PTHR44757">
    <property type="entry name" value="DIGUANYLATE CYCLASE DGCP"/>
    <property type="match status" value="1"/>
</dbReference>
<dbReference type="SMART" id="SM00091">
    <property type="entry name" value="PAS"/>
    <property type="match status" value="2"/>
</dbReference>
<dbReference type="NCBIfam" id="TIGR00254">
    <property type="entry name" value="GGDEF"/>
    <property type="match status" value="1"/>
</dbReference>
<feature type="transmembrane region" description="Helical" evidence="1">
    <location>
        <begin position="217"/>
        <end position="237"/>
    </location>
</feature>
<keyword evidence="1" id="KW-0812">Transmembrane</keyword>